<reference evidence="1 2" key="1">
    <citation type="journal article" date="2014" name="Arch. Microbiol.">
        <title>Bacillus mesophilum sp. nov., strain IITR-54T, a novel 4-chlorobiphenyl dechlorinating bacterium.</title>
        <authorList>
            <person name="Manickam N."/>
            <person name="Singh N.K."/>
            <person name="Bajaj A."/>
            <person name="Kumar R.M."/>
            <person name="Kaur G."/>
            <person name="Kaur N."/>
            <person name="Bala M."/>
            <person name="Kumar A."/>
            <person name="Mayilraj S."/>
        </authorList>
    </citation>
    <scope>NUCLEOTIDE SEQUENCE [LARGE SCALE GENOMIC DNA]</scope>
    <source>
        <strain evidence="1 2">IITR-54</strain>
    </source>
</reference>
<dbReference type="Proteomes" id="UP000441354">
    <property type="component" value="Unassembled WGS sequence"/>
</dbReference>
<evidence type="ECO:0000313" key="1">
    <source>
        <dbReference type="EMBL" id="KAB2332970.1"/>
    </source>
</evidence>
<sequence>MNYYYFYYPTRTPYPPVRYLPYVHRNPLPFTRPHRQFPSIDPGMFMNSAKELEVMMQSASVLLSKMAQSRAFSFELMSAAQESKMEKVQSLIKTTGIPLIPKVEYTPSGLRLTFESSADSNTAANCCQLALKLRWS</sequence>
<dbReference type="RefSeq" id="WP_151574432.1">
    <property type="nucleotide sequence ID" value="NZ_WBOT01000003.1"/>
</dbReference>
<gene>
    <name evidence="1" type="ORF">F7732_12910</name>
</gene>
<dbReference type="InterPro" id="IPR058870">
    <property type="entry name" value="YuzC"/>
</dbReference>
<protein>
    <submittedName>
        <fullName evidence="1">Uncharacterized protein</fullName>
    </submittedName>
</protein>
<organism evidence="1 2">
    <name type="scientific">Bacillus mesophilum</name>
    <dbReference type="NCBI Taxonomy" id="1071718"/>
    <lineage>
        <taxon>Bacteria</taxon>
        <taxon>Bacillati</taxon>
        <taxon>Bacillota</taxon>
        <taxon>Bacilli</taxon>
        <taxon>Bacillales</taxon>
        <taxon>Bacillaceae</taxon>
        <taxon>Bacillus</taxon>
    </lineage>
</organism>
<name>A0A7V7RM67_9BACI</name>
<dbReference type="OrthoDB" id="2615349at2"/>
<dbReference type="AlphaFoldDB" id="A0A7V7RM67"/>
<comment type="caution">
    <text evidence="1">The sequence shown here is derived from an EMBL/GenBank/DDBJ whole genome shotgun (WGS) entry which is preliminary data.</text>
</comment>
<accession>A0A7V7RM67</accession>
<dbReference type="Pfam" id="PF26344">
    <property type="entry name" value="YuzC"/>
    <property type="match status" value="1"/>
</dbReference>
<keyword evidence="2" id="KW-1185">Reference proteome</keyword>
<dbReference type="EMBL" id="WBOT01000003">
    <property type="protein sequence ID" value="KAB2332970.1"/>
    <property type="molecule type" value="Genomic_DNA"/>
</dbReference>
<evidence type="ECO:0000313" key="2">
    <source>
        <dbReference type="Proteomes" id="UP000441354"/>
    </source>
</evidence>
<proteinExistence type="predicted"/>